<proteinExistence type="predicted"/>
<reference evidence="1" key="1">
    <citation type="submission" date="2023-02" db="EMBL/GenBank/DDBJ databases">
        <title>Genome of toxic invasive species Heracleum sosnowskyi carries increased number of genes despite the absence of recent whole-genome duplications.</title>
        <authorList>
            <person name="Schelkunov M."/>
            <person name="Shtratnikova V."/>
            <person name="Makarenko M."/>
            <person name="Klepikova A."/>
            <person name="Omelchenko D."/>
            <person name="Novikova G."/>
            <person name="Obukhova E."/>
            <person name="Bogdanov V."/>
            <person name="Penin A."/>
            <person name="Logacheva M."/>
        </authorList>
    </citation>
    <scope>NUCLEOTIDE SEQUENCE</scope>
    <source>
        <strain evidence="1">Hsosn_3</strain>
        <tissue evidence="1">Leaf</tissue>
    </source>
</reference>
<sequence length="273" mass="30761">MVDTGERLRNLTVKMMSPNTNQTWSGFIIGSTTTRTNRVATIIMSCTHALSSRDETVLVAFHRQNNLHIATNVLFMQPCDILVVIVYDYHHTYDYLRFPNVYPQPVPMPLWTGRRVHCVGYANGYNWIYHHGYIASELIINDDPSYDNNMTMFGLRGGISKGCSGSAVVDDSLDVLGILHKGHGNTLNLLGANPVPLRNISQTEQQYEDFLNANTTTLHDARFIVHNNVFIPLSSLTFAVSVFYIDAKIREKVPNHSGLPLNQVVVNYISQNY</sequence>
<reference evidence="1" key="2">
    <citation type="submission" date="2023-05" db="EMBL/GenBank/DDBJ databases">
        <authorList>
            <person name="Schelkunov M.I."/>
        </authorList>
    </citation>
    <scope>NUCLEOTIDE SEQUENCE</scope>
    <source>
        <strain evidence="1">Hsosn_3</strain>
        <tissue evidence="1">Leaf</tissue>
    </source>
</reference>
<dbReference type="EMBL" id="JAUIZM010000006">
    <property type="protein sequence ID" value="KAK1380440.1"/>
    <property type="molecule type" value="Genomic_DNA"/>
</dbReference>
<comment type="caution">
    <text evidence="1">The sequence shown here is derived from an EMBL/GenBank/DDBJ whole genome shotgun (WGS) entry which is preliminary data.</text>
</comment>
<protein>
    <recommendedName>
        <fullName evidence="3">Peptidase S1 domain-containing protein</fullName>
    </recommendedName>
</protein>
<evidence type="ECO:0000313" key="2">
    <source>
        <dbReference type="Proteomes" id="UP001237642"/>
    </source>
</evidence>
<dbReference type="InterPro" id="IPR009003">
    <property type="entry name" value="Peptidase_S1_PA"/>
</dbReference>
<accession>A0AAD8IAH6</accession>
<gene>
    <name evidence="1" type="ORF">POM88_027184</name>
</gene>
<organism evidence="1 2">
    <name type="scientific">Heracleum sosnowskyi</name>
    <dbReference type="NCBI Taxonomy" id="360622"/>
    <lineage>
        <taxon>Eukaryota</taxon>
        <taxon>Viridiplantae</taxon>
        <taxon>Streptophyta</taxon>
        <taxon>Embryophyta</taxon>
        <taxon>Tracheophyta</taxon>
        <taxon>Spermatophyta</taxon>
        <taxon>Magnoliopsida</taxon>
        <taxon>eudicotyledons</taxon>
        <taxon>Gunneridae</taxon>
        <taxon>Pentapetalae</taxon>
        <taxon>asterids</taxon>
        <taxon>campanulids</taxon>
        <taxon>Apiales</taxon>
        <taxon>Apiaceae</taxon>
        <taxon>Apioideae</taxon>
        <taxon>apioid superclade</taxon>
        <taxon>Tordylieae</taxon>
        <taxon>Tordyliinae</taxon>
        <taxon>Heracleum</taxon>
    </lineage>
</organism>
<keyword evidence="2" id="KW-1185">Reference proteome</keyword>
<dbReference type="Pfam" id="PF13365">
    <property type="entry name" value="Trypsin_2"/>
    <property type="match status" value="1"/>
</dbReference>
<dbReference type="Gene3D" id="2.40.10.120">
    <property type="match status" value="1"/>
</dbReference>
<dbReference type="SUPFAM" id="SSF50494">
    <property type="entry name" value="Trypsin-like serine proteases"/>
    <property type="match status" value="1"/>
</dbReference>
<name>A0AAD8IAH6_9APIA</name>
<dbReference type="Proteomes" id="UP001237642">
    <property type="component" value="Unassembled WGS sequence"/>
</dbReference>
<dbReference type="AlphaFoldDB" id="A0AAD8IAH6"/>
<evidence type="ECO:0000313" key="1">
    <source>
        <dbReference type="EMBL" id="KAK1380440.1"/>
    </source>
</evidence>
<evidence type="ECO:0008006" key="3">
    <source>
        <dbReference type="Google" id="ProtNLM"/>
    </source>
</evidence>